<keyword evidence="3" id="KW-0862">Zinc</keyword>
<feature type="transmembrane region" description="Helical" evidence="5">
    <location>
        <begin position="61"/>
        <end position="83"/>
    </location>
</feature>
<keyword evidence="5" id="KW-0472">Membrane</keyword>
<evidence type="ECO:0000256" key="5">
    <source>
        <dbReference type="SAM" id="Phobius"/>
    </source>
</evidence>
<reference evidence="8" key="1">
    <citation type="journal article" date="2023" name="Nat. Commun.">
        <title>Diploid and tetraploid genomes of Acorus and the evolution of monocots.</title>
        <authorList>
            <person name="Ma L."/>
            <person name="Liu K.W."/>
            <person name="Li Z."/>
            <person name="Hsiao Y.Y."/>
            <person name="Qi Y."/>
            <person name="Fu T."/>
            <person name="Tang G.D."/>
            <person name="Zhang D."/>
            <person name="Sun W.H."/>
            <person name="Liu D.K."/>
            <person name="Li Y."/>
            <person name="Chen G.Z."/>
            <person name="Liu X.D."/>
            <person name="Liao X.Y."/>
            <person name="Jiang Y.T."/>
            <person name="Yu X."/>
            <person name="Hao Y."/>
            <person name="Huang J."/>
            <person name="Zhao X.W."/>
            <person name="Ke S."/>
            <person name="Chen Y.Y."/>
            <person name="Wu W.L."/>
            <person name="Hsu J.L."/>
            <person name="Lin Y.F."/>
            <person name="Huang M.D."/>
            <person name="Li C.Y."/>
            <person name="Huang L."/>
            <person name="Wang Z.W."/>
            <person name="Zhao X."/>
            <person name="Zhong W.Y."/>
            <person name="Peng D.H."/>
            <person name="Ahmad S."/>
            <person name="Lan S."/>
            <person name="Zhang J.S."/>
            <person name="Tsai W.C."/>
            <person name="Van de Peer Y."/>
            <person name="Liu Z.J."/>
        </authorList>
    </citation>
    <scope>NUCLEOTIDE SEQUENCE</scope>
    <source>
        <strain evidence="8">SCP</strain>
    </source>
</reference>
<keyword evidence="5" id="KW-0812">Transmembrane</keyword>
<feature type="domain" description="E3 ubiquitin-protein ligase APD1-4 middle" evidence="7">
    <location>
        <begin position="210"/>
        <end position="312"/>
    </location>
</feature>
<gene>
    <name evidence="8" type="ORF">QJS04_geneDACA013626</name>
</gene>
<protein>
    <recommendedName>
        <fullName evidence="10">E3 ubiquitin-protein ligase APD1-4 middle domain-containing protein</fullName>
    </recommendedName>
</protein>
<dbReference type="EMBL" id="JAUJYN010000009">
    <property type="protein sequence ID" value="KAK1264058.1"/>
    <property type="molecule type" value="Genomic_DNA"/>
</dbReference>
<name>A0AAV9AI40_ACOGR</name>
<dbReference type="AlphaFoldDB" id="A0AAV9AI40"/>
<dbReference type="InterPro" id="IPR032008">
    <property type="entry name" value="APD1-4_N"/>
</dbReference>
<keyword evidence="9" id="KW-1185">Reference proteome</keyword>
<feature type="transmembrane region" description="Helical" evidence="5">
    <location>
        <begin position="297"/>
        <end position="319"/>
    </location>
</feature>
<dbReference type="GO" id="GO:0016567">
    <property type="term" value="P:protein ubiquitination"/>
    <property type="evidence" value="ECO:0007669"/>
    <property type="project" value="TreeGrafter"/>
</dbReference>
<evidence type="ECO:0000313" key="9">
    <source>
        <dbReference type="Proteomes" id="UP001179952"/>
    </source>
</evidence>
<feature type="domain" description="E3 ubiquitin-protein ligase APD1-4 N-terminal" evidence="6">
    <location>
        <begin position="116"/>
        <end position="185"/>
    </location>
</feature>
<evidence type="ECO:0000256" key="2">
    <source>
        <dbReference type="ARBA" id="ARBA00022771"/>
    </source>
</evidence>
<dbReference type="Pfam" id="PF16040">
    <property type="entry name" value="APD1-4_N"/>
    <property type="match status" value="1"/>
</dbReference>
<dbReference type="GO" id="GO:0061630">
    <property type="term" value="F:ubiquitin protein ligase activity"/>
    <property type="evidence" value="ECO:0007669"/>
    <property type="project" value="TreeGrafter"/>
</dbReference>
<dbReference type="Pfam" id="PF16041">
    <property type="entry name" value="APD1-4_M"/>
    <property type="match status" value="1"/>
</dbReference>
<dbReference type="GO" id="GO:0009705">
    <property type="term" value="C:plant-type vacuole membrane"/>
    <property type="evidence" value="ECO:0007669"/>
    <property type="project" value="TreeGrafter"/>
</dbReference>
<comment type="caution">
    <text evidence="8">The sequence shown here is derived from an EMBL/GenBank/DDBJ whole genome shotgun (WGS) entry which is preliminary data.</text>
</comment>
<evidence type="ECO:0000256" key="4">
    <source>
        <dbReference type="SAM" id="MobiDB-lite"/>
    </source>
</evidence>
<dbReference type="Proteomes" id="UP001179952">
    <property type="component" value="Unassembled WGS sequence"/>
</dbReference>
<dbReference type="InterPro" id="IPR032010">
    <property type="entry name" value="APD1-4_M"/>
</dbReference>
<feature type="compositionally biased region" description="Low complexity" evidence="4">
    <location>
        <begin position="7"/>
        <end position="16"/>
    </location>
</feature>
<evidence type="ECO:0000256" key="3">
    <source>
        <dbReference type="ARBA" id="ARBA00022833"/>
    </source>
</evidence>
<evidence type="ECO:0000259" key="6">
    <source>
        <dbReference type="Pfam" id="PF16040"/>
    </source>
</evidence>
<accession>A0AAV9AI40</accession>
<keyword evidence="2" id="KW-0863">Zinc-finger</keyword>
<dbReference type="GO" id="GO:0008270">
    <property type="term" value="F:zinc ion binding"/>
    <property type="evidence" value="ECO:0007669"/>
    <property type="project" value="UniProtKB-KW"/>
</dbReference>
<evidence type="ECO:0000259" key="7">
    <source>
        <dbReference type="Pfam" id="PF16041"/>
    </source>
</evidence>
<evidence type="ECO:0000313" key="8">
    <source>
        <dbReference type="EMBL" id="KAK1264058.1"/>
    </source>
</evidence>
<proteinExistence type="predicted"/>
<feature type="region of interest" description="Disordered" evidence="4">
    <location>
        <begin position="1"/>
        <end position="21"/>
    </location>
</feature>
<organism evidence="8 9">
    <name type="scientific">Acorus gramineus</name>
    <name type="common">Dwarf sweet flag</name>
    <dbReference type="NCBI Taxonomy" id="55184"/>
    <lineage>
        <taxon>Eukaryota</taxon>
        <taxon>Viridiplantae</taxon>
        <taxon>Streptophyta</taxon>
        <taxon>Embryophyta</taxon>
        <taxon>Tracheophyta</taxon>
        <taxon>Spermatophyta</taxon>
        <taxon>Magnoliopsida</taxon>
        <taxon>Liliopsida</taxon>
        <taxon>Acoraceae</taxon>
        <taxon>Acorus</taxon>
    </lineage>
</organism>
<evidence type="ECO:0000256" key="1">
    <source>
        <dbReference type="ARBA" id="ARBA00022723"/>
    </source>
</evidence>
<dbReference type="GO" id="GO:0005768">
    <property type="term" value="C:endosome"/>
    <property type="evidence" value="ECO:0007669"/>
    <property type="project" value="TreeGrafter"/>
</dbReference>
<dbReference type="PANTHER" id="PTHR46858">
    <property type="entry name" value="OS05G0521000 PROTEIN"/>
    <property type="match status" value="1"/>
</dbReference>
<dbReference type="PANTHER" id="PTHR46858:SF5">
    <property type="entry name" value="E3 UBIQUITIN-PROTEIN LIGASE APD1-RELATED"/>
    <property type="match status" value="1"/>
</dbReference>
<sequence>MENEALTPTTATTTTHHPTEGDTMHTLSSTYRISLSMRGGGDDNGMSYLASELRDDTWSCVIVLLTFWLFASLTLILGFYGSVNMVLGPNCSRLLQPDSIFVQDIKVKGVSDSGTGPMLYGFSSAPPLDVEVAWSETHNETLPADSHKEWIYYLNEGATLDIHYSVSSHDPFPLALVIAQGKESLVEWTEDPSYPNITLSWNIILGNGVIRQKITTPSDYYIGVGNLNQSSVKVQLNFSIRAFVYNTTGAYYKCSLNQGLCVLKLFFFKSNAAILTTSGPDDEGDDRYVKISYGPRWITYFVGSGAFSTVITFTLPPTLSDTLISYLLV</sequence>
<reference evidence="8" key="2">
    <citation type="submission" date="2023-06" db="EMBL/GenBank/DDBJ databases">
        <authorList>
            <person name="Ma L."/>
            <person name="Liu K.-W."/>
            <person name="Li Z."/>
            <person name="Hsiao Y.-Y."/>
            <person name="Qi Y."/>
            <person name="Fu T."/>
            <person name="Tang G."/>
            <person name="Zhang D."/>
            <person name="Sun W.-H."/>
            <person name="Liu D.-K."/>
            <person name="Li Y."/>
            <person name="Chen G.-Z."/>
            <person name="Liu X.-D."/>
            <person name="Liao X.-Y."/>
            <person name="Jiang Y.-T."/>
            <person name="Yu X."/>
            <person name="Hao Y."/>
            <person name="Huang J."/>
            <person name="Zhao X.-W."/>
            <person name="Ke S."/>
            <person name="Chen Y.-Y."/>
            <person name="Wu W.-L."/>
            <person name="Hsu J.-L."/>
            <person name="Lin Y.-F."/>
            <person name="Huang M.-D."/>
            <person name="Li C.-Y."/>
            <person name="Huang L."/>
            <person name="Wang Z.-W."/>
            <person name="Zhao X."/>
            <person name="Zhong W.-Y."/>
            <person name="Peng D.-H."/>
            <person name="Ahmad S."/>
            <person name="Lan S."/>
            <person name="Zhang J.-S."/>
            <person name="Tsai W.-C."/>
            <person name="Van De Peer Y."/>
            <person name="Liu Z.-J."/>
        </authorList>
    </citation>
    <scope>NUCLEOTIDE SEQUENCE</scope>
    <source>
        <strain evidence="8">SCP</strain>
        <tissue evidence="8">Leaves</tissue>
    </source>
</reference>
<evidence type="ECO:0008006" key="10">
    <source>
        <dbReference type="Google" id="ProtNLM"/>
    </source>
</evidence>
<keyword evidence="5" id="KW-1133">Transmembrane helix</keyword>
<keyword evidence="1" id="KW-0479">Metal-binding</keyword>